<sequence>MSNRNELFRNAISKTYDQWQTLKIALQNSTLPQSDFLNWLIVETEKYFRENEDLNNDEVSDWLDEIVDTELDVQIRDGSLEQVGIRLCTFFRLITEENSEEVNKMLQEPLPPPAPVSYNAPGGDSDSYTDSD</sequence>
<dbReference type="OrthoDB" id="263560at2759"/>
<comment type="similarity">
    <text evidence="2">Belongs to the TSR2 family.</text>
</comment>
<evidence type="ECO:0000256" key="2">
    <source>
        <dbReference type="ARBA" id="ARBA00006524"/>
    </source>
</evidence>
<comment type="caution">
    <text evidence="6">The sequence shown here is derived from an EMBL/GenBank/DDBJ whole genome shotgun (WGS) entry which is preliminary data.</text>
</comment>
<keyword evidence="7" id="KW-1185">Reference proteome</keyword>
<evidence type="ECO:0000256" key="4">
    <source>
        <dbReference type="ARBA" id="ARBA00022552"/>
    </source>
</evidence>
<comment type="function">
    <text evidence="1">May be involved in 20S pre-rRNA processing.</text>
</comment>
<accession>A0A8J2K3C1</accession>
<reference evidence="6" key="1">
    <citation type="submission" date="2021-06" db="EMBL/GenBank/DDBJ databases">
        <authorList>
            <person name="Hodson N. C."/>
            <person name="Mongue J. A."/>
            <person name="Jaron S. K."/>
        </authorList>
    </citation>
    <scope>NUCLEOTIDE SEQUENCE</scope>
</reference>
<dbReference type="PANTHER" id="PTHR21250">
    <property type="entry name" value="PRE-RRNA-PROCESSING PROTEIN TSR2 HOMOLOG"/>
    <property type="match status" value="1"/>
</dbReference>
<gene>
    <name evidence="6" type="ORF">AFUS01_LOCUS17602</name>
</gene>
<protein>
    <recommendedName>
        <fullName evidence="3">Pre-rRNA-processing protein TSR2 homolog</fullName>
    </recommendedName>
</protein>
<dbReference type="GO" id="GO:0006364">
    <property type="term" value="P:rRNA processing"/>
    <property type="evidence" value="ECO:0007669"/>
    <property type="project" value="UniProtKB-KW"/>
</dbReference>
<feature type="region of interest" description="Disordered" evidence="5">
    <location>
        <begin position="101"/>
        <end position="132"/>
    </location>
</feature>
<proteinExistence type="inferred from homology"/>
<name>A0A8J2K3C1_9HEXA</name>
<evidence type="ECO:0000256" key="1">
    <source>
        <dbReference type="ARBA" id="ARBA00002210"/>
    </source>
</evidence>
<dbReference type="Proteomes" id="UP000708208">
    <property type="component" value="Unassembled WGS sequence"/>
</dbReference>
<evidence type="ECO:0000313" key="7">
    <source>
        <dbReference type="Proteomes" id="UP000708208"/>
    </source>
</evidence>
<evidence type="ECO:0000313" key="6">
    <source>
        <dbReference type="EMBL" id="CAG7728848.1"/>
    </source>
</evidence>
<keyword evidence="4" id="KW-0698">rRNA processing</keyword>
<organism evidence="6 7">
    <name type="scientific">Allacma fusca</name>
    <dbReference type="NCBI Taxonomy" id="39272"/>
    <lineage>
        <taxon>Eukaryota</taxon>
        <taxon>Metazoa</taxon>
        <taxon>Ecdysozoa</taxon>
        <taxon>Arthropoda</taxon>
        <taxon>Hexapoda</taxon>
        <taxon>Collembola</taxon>
        <taxon>Symphypleona</taxon>
        <taxon>Sminthuridae</taxon>
        <taxon>Allacma</taxon>
    </lineage>
</organism>
<dbReference type="AlphaFoldDB" id="A0A8J2K3C1"/>
<dbReference type="Pfam" id="PF10273">
    <property type="entry name" value="WGG"/>
    <property type="match status" value="1"/>
</dbReference>
<dbReference type="InterPro" id="IPR019398">
    <property type="entry name" value="Pre-rRNA_process_TSR2"/>
</dbReference>
<evidence type="ECO:0000256" key="3">
    <source>
        <dbReference type="ARBA" id="ARBA00017551"/>
    </source>
</evidence>
<dbReference type="EMBL" id="CAJVCH010169489">
    <property type="protein sequence ID" value="CAG7728848.1"/>
    <property type="molecule type" value="Genomic_DNA"/>
</dbReference>
<evidence type="ECO:0000256" key="5">
    <source>
        <dbReference type="SAM" id="MobiDB-lite"/>
    </source>
</evidence>